<evidence type="ECO:0000313" key="1">
    <source>
        <dbReference type="EMBL" id="KAL2067672.1"/>
    </source>
</evidence>
<gene>
    <name evidence="1" type="ORF">VTL71DRAFT_15768</name>
</gene>
<proteinExistence type="predicted"/>
<accession>A0ABR4CCL7</accession>
<organism evidence="1 2">
    <name type="scientific">Oculimacula yallundae</name>
    <dbReference type="NCBI Taxonomy" id="86028"/>
    <lineage>
        <taxon>Eukaryota</taxon>
        <taxon>Fungi</taxon>
        <taxon>Dikarya</taxon>
        <taxon>Ascomycota</taxon>
        <taxon>Pezizomycotina</taxon>
        <taxon>Leotiomycetes</taxon>
        <taxon>Helotiales</taxon>
        <taxon>Ploettnerulaceae</taxon>
        <taxon>Oculimacula</taxon>
    </lineage>
</organism>
<evidence type="ECO:0000313" key="2">
    <source>
        <dbReference type="Proteomes" id="UP001595075"/>
    </source>
</evidence>
<dbReference type="Proteomes" id="UP001595075">
    <property type="component" value="Unassembled WGS sequence"/>
</dbReference>
<protein>
    <recommendedName>
        <fullName evidence="3">F-box domain-containing protein</fullName>
    </recommendedName>
</protein>
<keyword evidence="2" id="KW-1185">Reference proteome</keyword>
<name>A0ABR4CCL7_9HELO</name>
<reference evidence="1 2" key="1">
    <citation type="journal article" date="2024" name="Commun. Biol.">
        <title>Comparative genomic analysis of thermophilic fungi reveals convergent evolutionary adaptations and gene losses.</title>
        <authorList>
            <person name="Steindorff A.S."/>
            <person name="Aguilar-Pontes M.V."/>
            <person name="Robinson A.J."/>
            <person name="Andreopoulos B."/>
            <person name="LaButti K."/>
            <person name="Kuo A."/>
            <person name="Mondo S."/>
            <person name="Riley R."/>
            <person name="Otillar R."/>
            <person name="Haridas S."/>
            <person name="Lipzen A."/>
            <person name="Grimwood J."/>
            <person name="Schmutz J."/>
            <person name="Clum A."/>
            <person name="Reid I.D."/>
            <person name="Moisan M.C."/>
            <person name="Butler G."/>
            <person name="Nguyen T.T.M."/>
            <person name="Dewar K."/>
            <person name="Conant G."/>
            <person name="Drula E."/>
            <person name="Henrissat B."/>
            <person name="Hansel C."/>
            <person name="Singer S."/>
            <person name="Hutchinson M.I."/>
            <person name="de Vries R.P."/>
            <person name="Natvig D.O."/>
            <person name="Powell A.J."/>
            <person name="Tsang A."/>
            <person name="Grigoriev I.V."/>
        </authorList>
    </citation>
    <scope>NUCLEOTIDE SEQUENCE [LARGE SCALE GENOMIC DNA]</scope>
    <source>
        <strain evidence="1 2">CBS 494.80</strain>
    </source>
</reference>
<dbReference type="EMBL" id="JAZHXI010000009">
    <property type="protein sequence ID" value="KAL2067672.1"/>
    <property type="molecule type" value="Genomic_DNA"/>
</dbReference>
<evidence type="ECO:0008006" key="3">
    <source>
        <dbReference type="Google" id="ProtNLM"/>
    </source>
</evidence>
<comment type="caution">
    <text evidence="1">The sequence shown here is derived from an EMBL/GenBank/DDBJ whole genome shotgun (WGS) entry which is preliminary data.</text>
</comment>
<sequence length="286" mass="32371">MSPLDVTSDDVLHAILDECGQREFYQLSLVNKRLHMLVESRLYSTIESTWTHIKDPITWLILRSVLSRPVLASKIRKLVFRTDTSYFTSEDTSPGKRLVHDLPVKIAPPVDGEDLMKVLAVIWDSNIPHEESELWTEEIKAGSIDAPLAVLMSLLPNLASIFFHEDFTRTTICFSIILKNIMQLNGLAGESKIISEFKTLQRVDLPGIQHITTNGAGITVQRNPQSIHFVLLLFHSPGIRIYQRLLTILDPLCGQLTKAAHQTSPRSSSPRYMKRTSARYQVTVRT</sequence>